<dbReference type="AlphaFoldDB" id="A0A195AY81"/>
<name>A0A195AY81_9HYME</name>
<proteinExistence type="predicted"/>
<reference evidence="2 3" key="1">
    <citation type="submission" date="2015-09" db="EMBL/GenBank/DDBJ databases">
        <title>Atta colombica WGS genome.</title>
        <authorList>
            <person name="Nygaard S."/>
            <person name="Hu H."/>
            <person name="Boomsma J."/>
            <person name="Zhang G."/>
        </authorList>
    </citation>
    <scope>NUCLEOTIDE SEQUENCE [LARGE SCALE GENOMIC DNA]</scope>
    <source>
        <strain evidence="2">Treedump-2</strain>
        <tissue evidence="2">Whole body</tissue>
    </source>
</reference>
<organism evidence="2 3">
    <name type="scientific">Atta colombica</name>
    <dbReference type="NCBI Taxonomy" id="520822"/>
    <lineage>
        <taxon>Eukaryota</taxon>
        <taxon>Metazoa</taxon>
        <taxon>Ecdysozoa</taxon>
        <taxon>Arthropoda</taxon>
        <taxon>Hexapoda</taxon>
        <taxon>Insecta</taxon>
        <taxon>Pterygota</taxon>
        <taxon>Neoptera</taxon>
        <taxon>Endopterygota</taxon>
        <taxon>Hymenoptera</taxon>
        <taxon>Apocrita</taxon>
        <taxon>Aculeata</taxon>
        <taxon>Formicoidea</taxon>
        <taxon>Formicidae</taxon>
        <taxon>Myrmicinae</taxon>
        <taxon>Atta</taxon>
    </lineage>
</organism>
<feature type="region of interest" description="Disordered" evidence="1">
    <location>
        <begin position="1"/>
        <end position="21"/>
    </location>
</feature>
<evidence type="ECO:0000313" key="2">
    <source>
        <dbReference type="EMBL" id="KYM77161.1"/>
    </source>
</evidence>
<dbReference type="Proteomes" id="UP000078540">
    <property type="component" value="Unassembled WGS sequence"/>
</dbReference>
<gene>
    <name evidence="2" type="ORF">ALC53_12456</name>
</gene>
<sequence length="80" mass="9253">MLVKLDSSFQKSKKSKWPSDDDEVWRGVRYEQEQAGQYFVSNFSGTTLLPLKSKKRGVTIELFDENLHTDTSLAVWRAEV</sequence>
<evidence type="ECO:0000313" key="3">
    <source>
        <dbReference type="Proteomes" id="UP000078540"/>
    </source>
</evidence>
<evidence type="ECO:0000256" key="1">
    <source>
        <dbReference type="SAM" id="MobiDB-lite"/>
    </source>
</evidence>
<keyword evidence="3" id="KW-1185">Reference proteome</keyword>
<accession>A0A195AY81</accession>
<dbReference type="EMBL" id="KQ976703">
    <property type="protein sequence ID" value="KYM77161.1"/>
    <property type="molecule type" value="Genomic_DNA"/>
</dbReference>
<protein>
    <submittedName>
        <fullName evidence="2">Uncharacterized protein</fullName>
    </submittedName>
</protein>